<evidence type="ECO:0000256" key="1">
    <source>
        <dbReference type="ARBA" id="ARBA00001971"/>
    </source>
</evidence>
<dbReference type="Gene3D" id="1.10.630.10">
    <property type="entry name" value="Cytochrome P450"/>
    <property type="match status" value="1"/>
</dbReference>
<dbReference type="PRINTS" id="PR00463">
    <property type="entry name" value="EP450I"/>
</dbReference>
<keyword evidence="6" id="KW-0812">Transmembrane</keyword>
<organism evidence="15 16">
    <name type="scientific">Antrodiella citrinella</name>
    <dbReference type="NCBI Taxonomy" id="2447956"/>
    <lineage>
        <taxon>Eukaryota</taxon>
        <taxon>Fungi</taxon>
        <taxon>Dikarya</taxon>
        <taxon>Basidiomycota</taxon>
        <taxon>Agaricomycotina</taxon>
        <taxon>Agaricomycetes</taxon>
        <taxon>Polyporales</taxon>
        <taxon>Steccherinaceae</taxon>
        <taxon>Antrodiella</taxon>
    </lineage>
</organism>
<dbReference type="PRINTS" id="PR00385">
    <property type="entry name" value="P450"/>
</dbReference>
<dbReference type="OrthoDB" id="2789670at2759"/>
<dbReference type="GO" id="GO:0020037">
    <property type="term" value="F:heme binding"/>
    <property type="evidence" value="ECO:0007669"/>
    <property type="project" value="InterPro"/>
</dbReference>
<evidence type="ECO:0000256" key="14">
    <source>
        <dbReference type="RuleBase" id="RU000461"/>
    </source>
</evidence>
<comment type="subcellular location">
    <subcellularLocation>
        <location evidence="2">Membrane</location>
        <topology evidence="2">Single-pass membrane protein</topology>
    </subcellularLocation>
</comment>
<keyword evidence="9 14" id="KW-0560">Oxidoreductase</keyword>
<accession>A0A4S4MM71</accession>
<dbReference type="CDD" id="cd11065">
    <property type="entry name" value="CYP64-like"/>
    <property type="match status" value="1"/>
</dbReference>
<proteinExistence type="inferred from homology"/>
<dbReference type="InterPro" id="IPR001128">
    <property type="entry name" value="Cyt_P450"/>
</dbReference>
<name>A0A4S4MM71_9APHY</name>
<evidence type="ECO:0000313" key="16">
    <source>
        <dbReference type="Proteomes" id="UP000308730"/>
    </source>
</evidence>
<dbReference type="AlphaFoldDB" id="A0A4S4MM71"/>
<evidence type="ECO:0000256" key="11">
    <source>
        <dbReference type="ARBA" id="ARBA00023033"/>
    </source>
</evidence>
<dbReference type="InterPro" id="IPR017972">
    <property type="entry name" value="Cyt_P450_CS"/>
</dbReference>
<comment type="cofactor">
    <cofactor evidence="1 13">
        <name>heme</name>
        <dbReference type="ChEBI" id="CHEBI:30413"/>
    </cofactor>
</comment>
<dbReference type="PANTHER" id="PTHR46300:SF7">
    <property type="entry name" value="P450, PUTATIVE (EUROFUNG)-RELATED"/>
    <property type="match status" value="1"/>
</dbReference>
<evidence type="ECO:0008006" key="17">
    <source>
        <dbReference type="Google" id="ProtNLM"/>
    </source>
</evidence>
<keyword evidence="16" id="KW-1185">Reference proteome</keyword>
<dbReference type="GO" id="GO:0016705">
    <property type="term" value="F:oxidoreductase activity, acting on paired donors, with incorporation or reduction of molecular oxygen"/>
    <property type="evidence" value="ECO:0007669"/>
    <property type="project" value="InterPro"/>
</dbReference>
<dbReference type="GO" id="GO:0005506">
    <property type="term" value="F:iron ion binding"/>
    <property type="evidence" value="ECO:0007669"/>
    <property type="project" value="InterPro"/>
</dbReference>
<dbReference type="InterPro" id="IPR036396">
    <property type="entry name" value="Cyt_P450_sf"/>
</dbReference>
<dbReference type="EMBL" id="SGPM01000299">
    <property type="protein sequence ID" value="THH26899.1"/>
    <property type="molecule type" value="Genomic_DNA"/>
</dbReference>
<dbReference type="PANTHER" id="PTHR46300">
    <property type="entry name" value="P450, PUTATIVE (EUROFUNG)-RELATED-RELATED"/>
    <property type="match status" value="1"/>
</dbReference>
<comment type="pathway">
    <text evidence="3">Secondary metabolite biosynthesis.</text>
</comment>
<feature type="binding site" description="axial binding residue" evidence="13">
    <location>
        <position position="430"/>
    </location>
    <ligand>
        <name>heme</name>
        <dbReference type="ChEBI" id="CHEBI:30413"/>
    </ligand>
    <ligandPart>
        <name>Fe</name>
        <dbReference type="ChEBI" id="CHEBI:18248"/>
    </ligandPart>
</feature>
<evidence type="ECO:0000256" key="4">
    <source>
        <dbReference type="ARBA" id="ARBA00010617"/>
    </source>
</evidence>
<keyword evidence="7 13" id="KW-0479">Metal-binding</keyword>
<comment type="caution">
    <text evidence="15">The sequence shown here is derived from an EMBL/GenBank/DDBJ whole genome shotgun (WGS) entry which is preliminary data.</text>
</comment>
<keyword evidence="11 14" id="KW-0503">Monooxygenase</keyword>
<dbReference type="Proteomes" id="UP000308730">
    <property type="component" value="Unassembled WGS sequence"/>
</dbReference>
<evidence type="ECO:0000256" key="10">
    <source>
        <dbReference type="ARBA" id="ARBA00023004"/>
    </source>
</evidence>
<evidence type="ECO:0000256" key="3">
    <source>
        <dbReference type="ARBA" id="ARBA00005179"/>
    </source>
</evidence>
<dbReference type="GO" id="GO:0004497">
    <property type="term" value="F:monooxygenase activity"/>
    <property type="evidence" value="ECO:0007669"/>
    <property type="project" value="UniProtKB-KW"/>
</dbReference>
<dbReference type="InterPro" id="IPR002401">
    <property type="entry name" value="Cyt_P450_E_grp-I"/>
</dbReference>
<dbReference type="InterPro" id="IPR050364">
    <property type="entry name" value="Cytochrome_P450_fung"/>
</dbReference>
<sequence length="504" mass="56519">MSLTILDILLGAVGVLLLHLIVSRNKTKLPLPPGPKGLPILGNVIDMPTSHEWLKFIDWSKKWGTLLTVSTLLCYADNALSGDIVSVTLLGQTIVILGSATHAVELLEKRSSNYSDRPKLIMGGEIVGWDQTLALTPYSERFREYRRFFHRFIGNRTNTMRFHPLVEKEMHNFLRRLQRAPDELAKHIRHTAGTIILTMSHGYKVHEESDSYLELVTVAIDQFTASTSPGAFLVDVLPALRYVPKWFPGAGFQKTADIWRKNLTDMTEIPFKFVQEQMRAGTVIPNFTSGLLESEKLDAQKVHNIKWSAASLYSGGADTTVSAIYGFFLAMTLFPEAQREAQAEIDAVIGQGRLPTLEDRDKLPYVEALIKEVLRFNPVAPLVMIRKFLHDPAVYEDPMIFKPSRYLASEGKQPEQDPKVWCFGFGRRVCPGQYLADVSVWLSCAMTLAAFDISHVVENGKVVEVENAYLSGTISHPKPFRCALKPRSSKAEALILAADEYRDS</sequence>
<evidence type="ECO:0000256" key="8">
    <source>
        <dbReference type="ARBA" id="ARBA00022989"/>
    </source>
</evidence>
<reference evidence="15 16" key="1">
    <citation type="submission" date="2019-02" db="EMBL/GenBank/DDBJ databases">
        <title>Genome sequencing of the rare red list fungi Antrodiella citrinella (Flaviporus citrinellus).</title>
        <authorList>
            <person name="Buettner E."/>
            <person name="Kellner H."/>
        </authorList>
    </citation>
    <scope>NUCLEOTIDE SEQUENCE [LARGE SCALE GENOMIC DNA]</scope>
    <source>
        <strain evidence="15 16">DSM 108506</strain>
    </source>
</reference>
<keyword evidence="8" id="KW-1133">Transmembrane helix</keyword>
<comment type="similarity">
    <text evidence="4 14">Belongs to the cytochrome P450 family.</text>
</comment>
<evidence type="ECO:0000256" key="13">
    <source>
        <dbReference type="PIRSR" id="PIRSR602401-1"/>
    </source>
</evidence>
<protein>
    <recommendedName>
        <fullName evidence="17">Cytochrome P450</fullName>
    </recommendedName>
</protein>
<evidence type="ECO:0000313" key="15">
    <source>
        <dbReference type="EMBL" id="THH26899.1"/>
    </source>
</evidence>
<keyword evidence="5 13" id="KW-0349">Heme</keyword>
<dbReference type="PROSITE" id="PS00086">
    <property type="entry name" value="CYTOCHROME_P450"/>
    <property type="match status" value="1"/>
</dbReference>
<evidence type="ECO:0000256" key="6">
    <source>
        <dbReference type="ARBA" id="ARBA00022692"/>
    </source>
</evidence>
<dbReference type="SUPFAM" id="SSF48264">
    <property type="entry name" value="Cytochrome P450"/>
    <property type="match status" value="1"/>
</dbReference>
<gene>
    <name evidence="15" type="ORF">EUX98_g7292</name>
</gene>
<evidence type="ECO:0000256" key="7">
    <source>
        <dbReference type="ARBA" id="ARBA00022723"/>
    </source>
</evidence>
<keyword evidence="12" id="KW-0472">Membrane</keyword>
<dbReference type="GO" id="GO:0016020">
    <property type="term" value="C:membrane"/>
    <property type="evidence" value="ECO:0007669"/>
    <property type="project" value="UniProtKB-SubCell"/>
</dbReference>
<evidence type="ECO:0000256" key="2">
    <source>
        <dbReference type="ARBA" id="ARBA00004167"/>
    </source>
</evidence>
<dbReference type="Pfam" id="PF00067">
    <property type="entry name" value="p450"/>
    <property type="match status" value="1"/>
</dbReference>
<evidence type="ECO:0000256" key="12">
    <source>
        <dbReference type="ARBA" id="ARBA00023136"/>
    </source>
</evidence>
<evidence type="ECO:0000256" key="9">
    <source>
        <dbReference type="ARBA" id="ARBA00023002"/>
    </source>
</evidence>
<evidence type="ECO:0000256" key="5">
    <source>
        <dbReference type="ARBA" id="ARBA00022617"/>
    </source>
</evidence>
<keyword evidence="10 13" id="KW-0408">Iron</keyword>